<dbReference type="SUPFAM" id="SSF52949">
    <property type="entry name" value="Macro domain-like"/>
    <property type="match status" value="1"/>
</dbReference>
<dbReference type="InterPro" id="IPR040459">
    <property type="entry name" value="MJ1316"/>
</dbReference>
<feature type="region of interest" description="Disordered" evidence="1">
    <location>
        <begin position="1"/>
        <end position="52"/>
    </location>
</feature>
<dbReference type="CDD" id="cd02901">
    <property type="entry name" value="Macro_Poa1p-like"/>
    <property type="match status" value="1"/>
</dbReference>
<gene>
    <name evidence="3" type="ORF">BDW59DRAFT_173891</name>
</gene>
<keyword evidence="4" id="KW-1185">Reference proteome</keyword>
<dbReference type="Pfam" id="PF04457">
    <property type="entry name" value="MJ1316"/>
    <property type="match status" value="1"/>
</dbReference>
<evidence type="ECO:0000259" key="2">
    <source>
        <dbReference type="Pfam" id="PF04457"/>
    </source>
</evidence>
<dbReference type="InterPro" id="IPR050892">
    <property type="entry name" value="ADP-ribose_metab_enzymes"/>
</dbReference>
<evidence type="ECO:0000256" key="1">
    <source>
        <dbReference type="SAM" id="MobiDB-lite"/>
    </source>
</evidence>
<sequence>MVSNEQTLEAGWIATLQEEAKEDTPERTTTPPADEAYTRASPKLDSSQSGENRLRPAADILNRLVWDESYNSTDFIIGYEDRFEGRLEASLNSWKKESTHEDKMPQRRHRIDFTLLRRRQTISSASSSSLSPTVPVLESPISFHALASQMNVSEATLKQNNRLNRGPVKPSMFFEEKEEDDDGSVPHLARGDPKDGRSAHAAHKSSVEERPLNHTDSQFFEDAFGTRDPWMSPSARIGQDSLVVIEVKLNIRSLMVVTIQQGLCLRFGNSTLPAYSMKIFALPYLIAPITNLRSTILIQTALHEILHIVPSRGIILYLPVAEENMATNSTTMMGEIYRLERETHDREPGIFKSLSRSLSRRKKSSSGVSAPLSVATTSSWAAKSDESVKPDLTSQSEGTNAGEGSNARTGRSSRTLRFFRHIRTAALYHHTTMEAVSSPSKITEVEGDLFDAPDGAALIHACNCYGSWGKGIAMAFKTKYPAAFAVYESHCHQYSMKSPQYLDTSEATTSASQITRRIRFPEGSTLIISPQKRDYEMPGGKRHWIICLFTSRGFGQRVSSVETILENTELAIADMKRQIDELQSREFGPEYTAITELRSCRFNSGLFGVDWALTREILEESGLEVTVVRPPGE</sequence>
<proteinExistence type="predicted"/>
<dbReference type="Gene3D" id="3.40.220.10">
    <property type="entry name" value="Leucine Aminopeptidase, subunit E, domain 1"/>
    <property type="match status" value="1"/>
</dbReference>
<name>A0ABR4I3P6_9EURO</name>
<dbReference type="EMBL" id="JBFXLS010000058">
    <property type="protein sequence ID" value="KAL2822382.1"/>
    <property type="molecule type" value="Genomic_DNA"/>
</dbReference>
<reference evidence="3 4" key="1">
    <citation type="submission" date="2024-07" db="EMBL/GenBank/DDBJ databases">
        <title>Section-level genome sequencing and comparative genomics of Aspergillus sections Usti and Cavernicolus.</title>
        <authorList>
            <consortium name="Lawrence Berkeley National Laboratory"/>
            <person name="Nybo J.L."/>
            <person name="Vesth T.C."/>
            <person name="Theobald S."/>
            <person name="Frisvad J.C."/>
            <person name="Larsen T.O."/>
            <person name="Kjaerboelling I."/>
            <person name="Rothschild-Mancinelli K."/>
            <person name="Lyhne E.K."/>
            <person name="Kogle M.E."/>
            <person name="Barry K."/>
            <person name="Clum A."/>
            <person name="Na H."/>
            <person name="Ledsgaard L."/>
            <person name="Lin J."/>
            <person name="Lipzen A."/>
            <person name="Kuo A."/>
            <person name="Riley R."/>
            <person name="Mondo S."/>
            <person name="LaButti K."/>
            <person name="Haridas S."/>
            <person name="Pangalinan J."/>
            <person name="Salamov A.A."/>
            <person name="Simmons B.A."/>
            <person name="Magnuson J.K."/>
            <person name="Chen J."/>
            <person name="Drula E."/>
            <person name="Henrissat B."/>
            <person name="Wiebenga A."/>
            <person name="Lubbers R.J."/>
            <person name="Gomes A.C."/>
            <person name="Makela M.R."/>
            <person name="Stajich J."/>
            <person name="Grigoriev I.V."/>
            <person name="Mortensen U.H."/>
            <person name="De vries R.P."/>
            <person name="Baker S.E."/>
            <person name="Andersen M.R."/>
        </authorList>
    </citation>
    <scope>NUCLEOTIDE SEQUENCE [LARGE SCALE GENOMIC DNA]</scope>
    <source>
        <strain evidence="3 4">CBS 600.67</strain>
    </source>
</reference>
<dbReference type="PANTHER" id="PTHR12521:SF0">
    <property type="entry name" value="ADP-RIBOSE GLYCOHYDROLASE OARD1"/>
    <property type="match status" value="1"/>
</dbReference>
<feature type="compositionally biased region" description="Basic and acidic residues" evidence="1">
    <location>
        <begin position="189"/>
        <end position="198"/>
    </location>
</feature>
<feature type="domain" description="MJ1316 RNA cyclic group end recognition" evidence="2">
    <location>
        <begin position="54"/>
        <end position="111"/>
    </location>
</feature>
<dbReference type="InterPro" id="IPR043472">
    <property type="entry name" value="Macro_dom-like"/>
</dbReference>
<accession>A0ABR4I3P6</accession>
<dbReference type="PANTHER" id="PTHR12521">
    <property type="entry name" value="PROTEIN C6ORF130"/>
    <property type="match status" value="1"/>
</dbReference>
<evidence type="ECO:0000313" key="4">
    <source>
        <dbReference type="Proteomes" id="UP001610335"/>
    </source>
</evidence>
<evidence type="ECO:0000313" key="3">
    <source>
        <dbReference type="EMBL" id="KAL2822382.1"/>
    </source>
</evidence>
<feature type="region of interest" description="Disordered" evidence="1">
    <location>
        <begin position="385"/>
        <end position="413"/>
    </location>
</feature>
<dbReference type="InterPro" id="IPR014347">
    <property type="entry name" value="Tautomerase/MIF_sf"/>
</dbReference>
<organism evidence="3 4">
    <name type="scientific">Aspergillus cavernicola</name>
    <dbReference type="NCBI Taxonomy" id="176166"/>
    <lineage>
        <taxon>Eukaryota</taxon>
        <taxon>Fungi</taxon>
        <taxon>Dikarya</taxon>
        <taxon>Ascomycota</taxon>
        <taxon>Pezizomycotina</taxon>
        <taxon>Eurotiomycetes</taxon>
        <taxon>Eurotiomycetidae</taxon>
        <taxon>Eurotiales</taxon>
        <taxon>Aspergillaceae</taxon>
        <taxon>Aspergillus</taxon>
        <taxon>Aspergillus subgen. Nidulantes</taxon>
    </lineage>
</organism>
<comment type="caution">
    <text evidence="3">The sequence shown here is derived from an EMBL/GenBank/DDBJ whole genome shotgun (WGS) entry which is preliminary data.</text>
</comment>
<protein>
    <recommendedName>
        <fullName evidence="2">MJ1316 RNA cyclic group end recognition domain-containing protein</fullName>
    </recommendedName>
</protein>
<feature type="compositionally biased region" description="Polar residues" evidence="1">
    <location>
        <begin position="392"/>
        <end position="413"/>
    </location>
</feature>
<dbReference type="SUPFAM" id="SSF55331">
    <property type="entry name" value="Tautomerase/MIF"/>
    <property type="match status" value="1"/>
</dbReference>
<feature type="region of interest" description="Disordered" evidence="1">
    <location>
        <begin position="176"/>
        <end position="212"/>
    </location>
</feature>
<dbReference type="Proteomes" id="UP001610335">
    <property type="component" value="Unassembled WGS sequence"/>
</dbReference>
<dbReference type="Gene3D" id="3.30.429.10">
    <property type="entry name" value="Macrophage Migration Inhibitory Factor"/>
    <property type="match status" value="1"/>
</dbReference>